<protein>
    <submittedName>
        <fullName evidence="2">Tetratricopeptide repeat-containing protein</fullName>
    </submittedName>
</protein>
<dbReference type="InterPro" id="IPR011990">
    <property type="entry name" value="TPR-like_helical_dom_sf"/>
</dbReference>
<feature type="signal peptide" evidence="1">
    <location>
        <begin position="1"/>
        <end position="22"/>
    </location>
</feature>
<evidence type="ECO:0000313" key="2">
    <source>
        <dbReference type="EMBL" id="SDZ99837.1"/>
    </source>
</evidence>
<keyword evidence="1" id="KW-0732">Signal</keyword>
<keyword evidence="3" id="KW-1185">Reference proteome</keyword>
<dbReference type="OrthoDB" id="5829198at2"/>
<name>A0A1H3XK90_9GAMM</name>
<dbReference type="Pfam" id="PF13432">
    <property type="entry name" value="TPR_16"/>
    <property type="match status" value="1"/>
</dbReference>
<dbReference type="RefSeq" id="WP_091821627.1">
    <property type="nucleotide sequence ID" value="NZ_FNRJ01000001.1"/>
</dbReference>
<dbReference type="SMART" id="SM00028">
    <property type="entry name" value="TPR"/>
    <property type="match status" value="4"/>
</dbReference>
<dbReference type="EMBL" id="FNRJ01000001">
    <property type="protein sequence ID" value="SDZ99837.1"/>
    <property type="molecule type" value="Genomic_DNA"/>
</dbReference>
<dbReference type="Gene3D" id="1.25.40.10">
    <property type="entry name" value="Tetratricopeptide repeat domain"/>
    <property type="match status" value="3"/>
</dbReference>
<proteinExistence type="predicted"/>
<reference evidence="3" key="1">
    <citation type="submission" date="2016-10" db="EMBL/GenBank/DDBJ databases">
        <authorList>
            <person name="Varghese N."/>
            <person name="Submissions S."/>
        </authorList>
    </citation>
    <scope>NUCLEOTIDE SEQUENCE [LARGE SCALE GENOMIC DNA]</scope>
    <source>
        <strain evidence="3">DSM 11526</strain>
    </source>
</reference>
<gene>
    <name evidence="2" type="ORF">SAMN02745729_101181</name>
</gene>
<dbReference type="Proteomes" id="UP000242469">
    <property type="component" value="Unassembled WGS sequence"/>
</dbReference>
<dbReference type="SUPFAM" id="SSF48452">
    <property type="entry name" value="TPR-like"/>
    <property type="match status" value="2"/>
</dbReference>
<evidence type="ECO:0000256" key="1">
    <source>
        <dbReference type="SAM" id="SignalP"/>
    </source>
</evidence>
<organism evidence="2 3">
    <name type="scientific">Marinobacterium iners DSM 11526</name>
    <dbReference type="NCBI Taxonomy" id="1122198"/>
    <lineage>
        <taxon>Bacteria</taxon>
        <taxon>Pseudomonadati</taxon>
        <taxon>Pseudomonadota</taxon>
        <taxon>Gammaproteobacteria</taxon>
        <taxon>Oceanospirillales</taxon>
        <taxon>Oceanospirillaceae</taxon>
        <taxon>Marinobacterium</taxon>
    </lineage>
</organism>
<dbReference type="InterPro" id="IPR019734">
    <property type="entry name" value="TPR_rpt"/>
</dbReference>
<accession>A0A1H3XK90</accession>
<dbReference type="AlphaFoldDB" id="A0A1H3XK90"/>
<sequence length="405" mass="46720">MKRTIILLPLLLLLSLTGAVRAETVNISPFVLQQLNAAQQAMAQEQFAKATEVLDKLAQQDLSPPGKAYMHQFRGNLALQQKREAEALKQFKAAWALKALTEQDQRRLLHTVAQLQLTLDQWKKGTASLEHWMQLVRAAGMADSEIRADDYLLLAQGYSQQEQWQKVVDPIKTAIRIKGRAPEDWYRLQLAAHFQLKQWQGATAVLELLTERYPQKSQYWEQLASVYQIRERHADALATLRAAWIGGHLQKERQYIWLVQLMMQQGVPQRAAEVLQQSLRAGTVRDTLKHQRLLAQAQLDAKLYEQGRKTLQRIAERKPDYDTWRQLAYLELQLKRWSDMKRSIDKAVALKPDAAELLLLRGIADINRAEYEQARSSFERASAYNGTRDQAKSWLNYLEQVQSRS</sequence>
<dbReference type="STRING" id="1122198.SAMN02745729_101181"/>
<feature type="chain" id="PRO_5017462776" evidence="1">
    <location>
        <begin position="23"/>
        <end position="405"/>
    </location>
</feature>
<evidence type="ECO:0000313" key="3">
    <source>
        <dbReference type="Proteomes" id="UP000242469"/>
    </source>
</evidence>